<dbReference type="EMBL" id="OMOH01000002">
    <property type="protein sequence ID" value="SPF67466.1"/>
    <property type="molecule type" value="Genomic_DNA"/>
</dbReference>
<protein>
    <submittedName>
        <fullName evidence="2">Uncharacterized protein</fullName>
    </submittedName>
</protein>
<evidence type="ECO:0000313" key="2">
    <source>
        <dbReference type="EMBL" id="SPF67466.1"/>
    </source>
</evidence>
<dbReference type="AlphaFoldDB" id="A0A375I1X6"/>
<feature type="compositionally biased region" description="Low complexity" evidence="1">
    <location>
        <begin position="1"/>
        <end position="16"/>
    </location>
</feature>
<sequence length="71" mass="7383">MPAAAPLAETGGAAAEPEPPPPGTVHQWSVPRVFALRDDRRTGVPAVVWADSGRGTGHRAFRAEPVAFPTA</sequence>
<evidence type="ECO:0000256" key="1">
    <source>
        <dbReference type="SAM" id="MobiDB-lite"/>
    </source>
</evidence>
<feature type="region of interest" description="Disordered" evidence="1">
    <location>
        <begin position="1"/>
        <end position="27"/>
    </location>
</feature>
<name>A0A375I1X6_9ACTN</name>
<evidence type="ECO:0000313" key="3">
    <source>
        <dbReference type="Proteomes" id="UP000265962"/>
    </source>
</evidence>
<accession>A0A375I1X6</accession>
<proteinExistence type="predicted"/>
<dbReference type="Proteomes" id="UP000265962">
    <property type="component" value="Unassembled WGS sequence"/>
</dbReference>
<keyword evidence="3" id="KW-1185">Reference proteome</keyword>
<gene>
    <name evidence="2" type="ORF">PROPJV5_0420</name>
</gene>
<organism evidence="2 3">
    <name type="scientific">Propionibacterium ruminifibrarum</name>
    <dbReference type="NCBI Taxonomy" id="1962131"/>
    <lineage>
        <taxon>Bacteria</taxon>
        <taxon>Bacillati</taxon>
        <taxon>Actinomycetota</taxon>
        <taxon>Actinomycetes</taxon>
        <taxon>Propionibacteriales</taxon>
        <taxon>Propionibacteriaceae</taxon>
        <taxon>Propionibacterium</taxon>
    </lineage>
</organism>
<reference evidence="3" key="1">
    <citation type="submission" date="2018-02" db="EMBL/GenBank/DDBJ databases">
        <authorList>
            <person name="Hornung B."/>
        </authorList>
    </citation>
    <scope>NUCLEOTIDE SEQUENCE [LARGE SCALE GENOMIC DNA]</scope>
</reference>